<keyword evidence="4" id="KW-1185">Reference proteome</keyword>
<dbReference type="AlphaFoldDB" id="E4ZX19"/>
<evidence type="ECO:0000313" key="3">
    <source>
        <dbReference type="EMBL" id="CBX95229.1"/>
    </source>
</evidence>
<dbReference type="InterPro" id="IPR027417">
    <property type="entry name" value="P-loop_NTPase"/>
</dbReference>
<organism evidence="4">
    <name type="scientific">Leptosphaeria maculans (strain JN3 / isolate v23.1.3 / race Av1-4-5-6-7-8)</name>
    <name type="common">Blackleg fungus</name>
    <name type="synonym">Phoma lingam</name>
    <dbReference type="NCBI Taxonomy" id="985895"/>
    <lineage>
        <taxon>Eukaryota</taxon>
        <taxon>Fungi</taxon>
        <taxon>Dikarya</taxon>
        <taxon>Ascomycota</taxon>
        <taxon>Pezizomycotina</taxon>
        <taxon>Dothideomycetes</taxon>
        <taxon>Pleosporomycetidae</taxon>
        <taxon>Pleosporales</taxon>
        <taxon>Pleosporineae</taxon>
        <taxon>Leptosphaeriaceae</taxon>
        <taxon>Plenodomus</taxon>
        <taxon>Plenodomus lingam/Leptosphaeria maculans species complex</taxon>
    </lineage>
</organism>
<dbReference type="Gene3D" id="3.40.50.300">
    <property type="entry name" value="P-loop containing nucleotide triphosphate hydrolases"/>
    <property type="match status" value="1"/>
</dbReference>
<dbReference type="Proteomes" id="UP000002668">
    <property type="component" value="Genome"/>
</dbReference>
<dbReference type="EMBL" id="FP929127">
    <property type="protein sequence ID" value="CBX95229.1"/>
    <property type="molecule type" value="Genomic_DNA"/>
</dbReference>
<name>E4ZX19_LEPMJ</name>
<dbReference type="Pfam" id="PF24883">
    <property type="entry name" value="NPHP3_N"/>
    <property type="match status" value="1"/>
</dbReference>
<protein>
    <submittedName>
        <fullName evidence="3">Predicted protein</fullName>
    </submittedName>
</protein>
<dbReference type="PANTHER" id="PTHR10039">
    <property type="entry name" value="AMELOGENIN"/>
    <property type="match status" value="1"/>
</dbReference>
<evidence type="ECO:0000259" key="2">
    <source>
        <dbReference type="Pfam" id="PF24883"/>
    </source>
</evidence>
<dbReference type="HOGENOM" id="CLU_1503691_0_0_1"/>
<dbReference type="VEuPathDB" id="FungiDB:LEMA_P023810.1"/>
<reference evidence="4" key="1">
    <citation type="journal article" date="2011" name="Nat. Commun.">
        <title>Effector diversification within compartments of the Leptosphaeria maculans genome affected by Repeat-Induced Point mutations.</title>
        <authorList>
            <person name="Rouxel T."/>
            <person name="Grandaubert J."/>
            <person name="Hane J.K."/>
            <person name="Hoede C."/>
            <person name="van de Wouw A.P."/>
            <person name="Couloux A."/>
            <person name="Dominguez V."/>
            <person name="Anthouard V."/>
            <person name="Bally P."/>
            <person name="Bourras S."/>
            <person name="Cozijnsen A.J."/>
            <person name="Ciuffetti L.M."/>
            <person name="Degrave A."/>
            <person name="Dilmaghani A."/>
            <person name="Duret L."/>
            <person name="Fudal I."/>
            <person name="Goodwin S.B."/>
            <person name="Gout L."/>
            <person name="Glaser N."/>
            <person name="Linglin J."/>
            <person name="Kema G.H.J."/>
            <person name="Lapalu N."/>
            <person name="Lawrence C.B."/>
            <person name="May K."/>
            <person name="Meyer M."/>
            <person name="Ollivier B."/>
            <person name="Poulain J."/>
            <person name="Schoch C.L."/>
            <person name="Simon A."/>
            <person name="Spatafora J.W."/>
            <person name="Stachowiak A."/>
            <person name="Turgeon B.G."/>
            <person name="Tyler B.M."/>
            <person name="Vincent D."/>
            <person name="Weissenbach J."/>
            <person name="Amselem J."/>
            <person name="Quesneville H."/>
            <person name="Oliver R.P."/>
            <person name="Wincker P."/>
            <person name="Balesdent M.-H."/>
            <person name="Howlett B.J."/>
        </authorList>
    </citation>
    <scope>NUCLEOTIDE SEQUENCE [LARGE SCALE GENOMIC DNA]</scope>
    <source>
        <strain evidence="4">JN3 / isolate v23.1.3 / race Av1-4-5-6-7-8</strain>
    </source>
</reference>
<dbReference type="PANTHER" id="PTHR10039:SF5">
    <property type="entry name" value="NACHT DOMAIN-CONTAINING PROTEIN"/>
    <property type="match status" value="1"/>
</dbReference>
<dbReference type="InParanoid" id="E4ZX19"/>
<feature type="domain" description="Nephrocystin 3-like N-terminal" evidence="2">
    <location>
        <begin position="28"/>
        <end position="139"/>
    </location>
</feature>
<proteinExistence type="predicted"/>
<dbReference type="OMA" id="VEHACES"/>
<sequence length="179" mass="20653">MKCIRSDPRTSQLLDVWKGSEPLLRSDFYFWAARSDVPKSFQGLLRSILYSLLEQHQHFIPLVFPDVCRTIQSERPIDTALTISELTLALRLLVEGCRPIKICLFIDGLDEYSGDHRELVSQIGDLSVYSQVKFMVSSRPWPVFEEAFKNKEHLLLEKVAALLTRERWGQLCDFAFTSS</sequence>
<evidence type="ECO:0000313" key="4">
    <source>
        <dbReference type="Proteomes" id="UP000002668"/>
    </source>
</evidence>
<keyword evidence="1" id="KW-0677">Repeat</keyword>
<dbReference type="STRING" id="985895.E4ZX19"/>
<evidence type="ECO:0000256" key="1">
    <source>
        <dbReference type="ARBA" id="ARBA00022737"/>
    </source>
</evidence>
<dbReference type="InterPro" id="IPR056884">
    <property type="entry name" value="NPHP3-like_N"/>
</dbReference>
<dbReference type="OrthoDB" id="443402at2759"/>
<accession>E4ZX19</accession>
<gene>
    <name evidence="3" type="ORF">LEMA_P023810.1</name>
</gene>